<dbReference type="PANTHER" id="PTHR43788">
    <property type="entry name" value="DNA2/NAM7 HELICASE FAMILY MEMBER"/>
    <property type="match status" value="1"/>
</dbReference>
<keyword evidence="2" id="KW-0067">ATP-binding</keyword>
<dbReference type="Pfam" id="PF13604">
    <property type="entry name" value="AAA_30"/>
    <property type="match status" value="1"/>
</dbReference>
<dbReference type="InterPro" id="IPR050534">
    <property type="entry name" value="Coronavir_polyprotein_1ab"/>
</dbReference>
<protein>
    <recommendedName>
        <fullName evidence="3">UvrD-like helicase C-terminal domain-containing protein</fullName>
    </recommendedName>
</protein>
<proteinExistence type="predicted"/>
<evidence type="ECO:0000256" key="2">
    <source>
        <dbReference type="ARBA" id="ARBA00022840"/>
    </source>
</evidence>
<dbReference type="AlphaFoldDB" id="A0A6C0CCJ9"/>
<dbReference type="GO" id="GO:0003678">
    <property type="term" value="F:DNA helicase activity"/>
    <property type="evidence" value="ECO:0007669"/>
    <property type="project" value="UniProtKB-ARBA"/>
</dbReference>
<dbReference type="CDD" id="cd18809">
    <property type="entry name" value="SF1_C_RecD"/>
    <property type="match status" value="1"/>
</dbReference>
<dbReference type="InterPro" id="IPR027417">
    <property type="entry name" value="P-loop_NTPase"/>
</dbReference>
<feature type="domain" description="UvrD-like helicase C-terminal" evidence="3">
    <location>
        <begin position="637"/>
        <end position="685"/>
    </location>
</feature>
<dbReference type="GO" id="GO:0005524">
    <property type="term" value="F:ATP binding"/>
    <property type="evidence" value="ECO:0007669"/>
    <property type="project" value="UniProtKB-KW"/>
</dbReference>
<dbReference type="CDD" id="cd17933">
    <property type="entry name" value="DEXSc_RecD-like"/>
    <property type="match status" value="1"/>
</dbReference>
<reference evidence="4" key="1">
    <citation type="journal article" date="2020" name="Nature">
        <title>Giant virus diversity and host interactions through global metagenomics.</title>
        <authorList>
            <person name="Schulz F."/>
            <person name="Roux S."/>
            <person name="Paez-Espino D."/>
            <person name="Jungbluth S."/>
            <person name="Walsh D.A."/>
            <person name="Denef V.J."/>
            <person name="McMahon K.D."/>
            <person name="Konstantinidis K.T."/>
            <person name="Eloe-Fadrosh E.A."/>
            <person name="Kyrpides N.C."/>
            <person name="Woyke T."/>
        </authorList>
    </citation>
    <scope>NUCLEOTIDE SEQUENCE</scope>
    <source>
        <strain evidence="4">GVMAG-M-3300020192-26</strain>
    </source>
</reference>
<dbReference type="InterPro" id="IPR027785">
    <property type="entry name" value="UvrD-like_helicase_C"/>
</dbReference>
<sequence length="712" mass="82274">MMLTVIGKVIKEISRCNNVYIYDIECKNDTISFVSYGIKISALYEIEVSYQKKISNKYGQQNEIIFVKHIKLLDNKSLLKMMTNVIDLSPAFSKNIIEKYPTNIIDMLLYKTEDLESLKFRGIKIDDQIKKINKWKCQSSVEIDVFMAEHGIHSKYRKNLIEKFKNVTDIEKRMYDMYILCKVPLKICDNAALFLGYNNDDPKRIDAFIKMVFKTNKGISYFTLKGIKFACRDYAYINVSELIKSMKRIKFENVEYFTTSEFFFQEKEIEKRCLKLVKNEPVHMIKGKKSYRIANAYEVADTELDNKQIQAVNTALKNCLSIVSGAPGTGKTSIISHIARQLSPKNVMIYILAPTGAAVEKIRADESLQDLKNGNLISISTIHSFLWNNELNNDKKSDFDGIEDIKSIHDEFIFFIDEMSMVCTDVMWRFFNTTKVIQDKMRLILLGDENQLPSIDAGELLQDMINSKHIPYTILEKNYRSKKCPAVINNAKLVLDGKELQPDSKELILIHSDKDEMYLNLEKIIDSFEIDYKKSCILIPTKKNGICTIEANKNLQHKYNPLGNRIFSNYVFRTHDKIMHKKNDKKLGIYNGSILVVDQKRNDRMACKYYEDDSNLYGKKTKSITYDDENLLEQIELAYAMTVHKAQGKGYDDVVVVIHSSMGDRLLSRNLLYTAITRAKKRCIILADSAGLQKCSKKRSIRVTNLFKNLEC</sequence>
<evidence type="ECO:0000256" key="1">
    <source>
        <dbReference type="ARBA" id="ARBA00022741"/>
    </source>
</evidence>
<organism evidence="4">
    <name type="scientific">viral metagenome</name>
    <dbReference type="NCBI Taxonomy" id="1070528"/>
    <lineage>
        <taxon>unclassified sequences</taxon>
        <taxon>metagenomes</taxon>
        <taxon>organismal metagenomes</taxon>
    </lineage>
</organism>
<dbReference type="PANTHER" id="PTHR43788:SF6">
    <property type="entry name" value="DNA HELICASE B"/>
    <property type="match status" value="1"/>
</dbReference>
<evidence type="ECO:0000313" key="4">
    <source>
        <dbReference type="EMBL" id="QHT01355.1"/>
    </source>
</evidence>
<name>A0A6C0CCJ9_9ZZZZ</name>
<dbReference type="Gene3D" id="3.40.50.300">
    <property type="entry name" value="P-loop containing nucleotide triphosphate hydrolases"/>
    <property type="match status" value="2"/>
</dbReference>
<dbReference type="Gene3D" id="2.30.30.940">
    <property type="match status" value="1"/>
</dbReference>
<keyword evidence="1" id="KW-0547">Nucleotide-binding</keyword>
<dbReference type="SUPFAM" id="SSF52540">
    <property type="entry name" value="P-loop containing nucleoside triphosphate hydrolases"/>
    <property type="match status" value="2"/>
</dbReference>
<dbReference type="EMBL" id="MN739370">
    <property type="protein sequence ID" value="QHT01355.1"/>
    <property type="molecule type" value="Genomic_DNA"/>
</dbReference>
<accession>A0A6C0CCJ9</accession>
<dbReference type="Pfam" id="PF13538">
    <property type="entry name" value="UvrD_C_2"/>
    <property type="match status" value="1"/>
</dbReference>
<evidence type="ECO:0000259" key="3">
    <source>
        <dbReference type="Pfam" id="PF13538"/>
    </source>
</evidence>